<keyword evidence="3" id="KW-1185">Reference proteome</keyword>
<protein>
    <submittedName>
        <fullName evidence="2">Uncharacterized protein</fullName>
    </submittedName>
</protein>
<feature type="compositionally biased region" description="Polar residues" evidence="1">
    <location>
        <begin position="30"/>
        <end position="41"/>
    </location>
</feature>
<organism evidence="2 3">
    <name type="scientific">Porphyridium purpureum</name>
    <name type="common">Red alga</name>
    <name type="synonym">Porphyridium cruentum</name>
    <dbReference type="NCBI Taxonomy" id="35688"/>
    <lineage>
        <taxon>Eukaryota</taxon>
        <taxon>Rhodophyta</taxon>
        <taxon>Bangiophyceae</taxon>
        <taxon>Porphyridiales</taxon>
        <taxon>Porphyridiaceae</taxon>
        <taxon>Porphyridium</taxon>
    </lineage>
</organism>
<sequence>MERTGSSRNLSRHGSRAGSRAASRVASARNLSRISSRSDLATASEEHRFQKSTSTRDLVVTLVEEDGARQVFAASPSRLAVNLNSAIETDSDAVAASPFPPKPPVIVQRKNRGQVEADLRRVLVCPKKEGS</sequence>
<dbReference type="EMBL" id="VRMN01000016">
    <property type="protein sequence ID" value="KAA8491125.1"/>
    <property type="molecule type" value="Genomic_DNA"/>
</dbReference>
<accession>A0A5J4YIZ7</accession>
<evidence type="ECO:0000313" key="3">
    <source>
        <dbReference type="Proteomes" id="UP000324585"/>
    </source>
</evidence>
<gene>
    <name evidence="2" type="ORF">FVE85_4542</name>
</gene>
<comment type="caution">
    <text evidence="2">The sequence shown here is derived from an EMBL/GenBank/DDBJ whole genome shotgun (WGS) entry which is preliminary data.</text>
</comment>
<name>A0A5J4YIZ7_PORPP</name>
<feature type="region of interest" description="Disordered" evidence="1">
    <location>
        <begin position="1"/>
        <end position="56"/>
    </location>
</feature>
<feature type="compositionally biased region" description="Low complexity" evidence="1">
    <location>
        <begin position="16"/>
        <end position="29"/>
    </location>
</feature>
<proteinExistence type="predicted"/>
<evidence type="ECO:0000256" key="1">
    <source>
        <dbReference type="SAM" id="MobiDB-lite"/>
    </source>
</evidence>
<dbReference type="Proteomes" id="UP000324585">
    <property type="component" value="Unassembled WGS sequence"/>
</dbReference>
<dbReference type="AlphaFoldDB" id="A0A5J4YIZ7"/>
<evidence type="ECO:0000313" key="2">
    <source>
        <dbReference type="EMBL" id="KAA8491125.1"/>
    </source>
</evidence>
<reference evidence="3" key="1">
    <citation type="journal article" date="2019" name="Nat. Commun.">
        <title>Expansion of phycobilisome linker gene families in mesophilic red algae.</title>
        <authorList>
            <person name="Lee J."/>
            <person name="Kim D."/>
            <person name="Bhattacharya D."/>
            <person name="Yoon H.S."/>
        </authorList>
    </citation>
    <scope>NUCLEOTIDE SEQUENCE [LARGE SCALE GENOMIC DNA]</scope>
    <source>
        <strain evidence="3">CCMP 1328</strain>
    </source>
</reference>